<name>A0A9Q3D0N8_9BASI</name>
<dbReference type="EMBL" id="AVOT02012696">
    <property type="protein sequence ID" value="MBW0494699.1"/>
    <property type="molecule type" value="Genomic_DNA"/>
</dbReference>
<keyword evidence="2" id="KW-1185">Reference proteome</keyword>
<organism evidence="1 2">
    <name type="scientific">Austropuccinia psidii MF-1</name>
    <dbReference type="NCBI Taxonomy" id="1389203"/>
    <lineage>
        <taxon>Eukaryota</taxon>
        <taxon>Fungi</taxon>
        <taxon>Dikarya</taxon>
        <taxon>Basidiomycota</taxon>
        <taxon>Pucciniomycotina</taxon>
        <taxon>Pucciniomycetes</taxon>
        <taxon>Pucciniales</taxon>
        <taxon>Sphaerophragmiaceae</taxon>
        <taxon>Austropuccinia</taxon>
    </lineage>
</organism>
<dbReference type="Proteomes" id="UP000765509">
    <property type="component" value="Unassembled WGS sequence"/>
</dbReference>
<reference evidence="1" key="1">
    <citation type="submission" date="2021-03" db="EMBL/GenBank/DDBJ databases">
        <title>Draft genome sequence of rust myrtle Austropuccinia psidii MF-1, a brazilian biotype.</title>
        <authorList>
            <person name="Quecine M.C."/>
            <person name="Pachon D.M.R."/>
            <person name="Bonatelli M.L."/>
            <person name="Correr F.H."/>
            <person name="Franceschini L.M."/>
            <person name="Leite T.F."/>
            <person name="Margarido G.R.A."/>
            <person name="Almeida C.A."/>
            <person name="Ferrarezi J.A."/>
            <person name="Labate C.A."/>
        </authorList>
    </citation>
    <scope>NUCLEOTIDE SEQUENCE</scope>
    <source>
        <strain evidence="1">MF-1</strain>
    </source>
</reference>
<dbReference type="AlphaFoldDB" id="A0A9Q3D0N8"/>
<comment type="caution">
    <text evidence="1">The sequence shown here is derived from an EMBL/GenBank/DDBJ whole genome shotgun (WGS) entry which is preliminary data.</text>
</comment>
<evidence type="ECO:0000313" key="1">
    <source>
        <dbReference type="EMBL" id="MBW0494699.1"/>
    </source>
</evidence>
<sequence length="108" mass="12499">MYGIQCTKSCALYCTVYFANGKREHSFSSSVDFLEPCKASLEFPWVSDRRVALWCRILAHLGRVVSRYSCQTASGWAKKRAHKQNQNLSVSFIRFLQTKTPIRWSMII</sequence>
<proteinExistence type="predicted"/>
<protein>
    <submittedName>
        <fullName evidence="1">Uncharacterized protein</fullName>
    </submittedName>
</protein>
<gene>
    <name evidence="1" type="ORF">O181_034414</name>
</gene>
<evidence type="ECO:0000313" key="2">
    <source>
        <dbReference type="Proteomes" id="UP000765509"/>
    </source>
</evidence>
<accession>A0A9Q3D0N8</accession>